<dbReference type="Proteomes" id="UP000612055">
    <property type="component" value="Unassembled WGS sequence"/>
</dbReference>
<evidence type="ECO:0000313" key="2">
    <source>
        <dbReference type="Proteomes" id="UP000612055"/>
    </source>
</evidence>
<sequence length="145" mass="14992">MLDARGRFYTDASEEHGHLYGPSIFDCWRRRLYDEGPSGGGAYDTLSLSGAAWAVTAGGGGRAEAERGGAAGSEVRTGEGGRDLERALAAGEAAVREAWGAAAEGFRAELFASRGGVYDWGQGEQALEVQMASWAGPSSSPGTSS</sequence>
<name>A0A836C2K6_9CHLO</name>
<protein>
    <submittedName>
        <fullName evidence="1">Uncharacterized protein</fullName>
    </submittedName>
</protein>
<accession>A0A836C2K6</accession>
<dbReference type="AlphaFoldDB" id="A0A836C2K6"/>
<dbReference type="OrthoDB" id="549750at2759"/>
<gene>
    <name evidence="1" type="ORF">HYH03_003874</name>
</gene>
<evidence type="ECO:0000313" key="1">
    <source>
        <dbReference type="EMBL" id="KAG2498116.1"/>
    </source>
</evidence>
<dbReference type="EMBL" id="JAEHOE010000011">
    <property type="protein sequence ID" value="KAG2498116.1"/>
    <property type="molecule type" value="Genomic_DNA"/>
</dbReference>
<keyword evidence="2" id="KW-1185">Reference proteome</keyword>
<organism evidence="1 2">
    <name type="scientific">Edaphochlamys debaryana</name>
    <dbReference type="NCBI Taxonomy" id="47281"/>
    <lineage>
        <taxon>Eukaryota</taxon>
        <taxon>Viridiplantae</taxon>
        <taxon>Chlorophyta</taxon>
        <taxon>core chlorophytes</taxon>
        <taxon>Chlorophyceae</taxon>
        <taxon>CS clade</taxon>
        <taxon>Chlamydomonadales</taxon>
        <taxon>Chlamydomonadales incertae sedis</taxon>
        <taxon>Edaphochlamys</taxon>
    </lineage>
</organism>
<proteinExistence type="predicted"/>
<comment type="caution">
    <text evidence="1">The sequence shown here is derived from an EMBL/GenBank/DDBJ whole genome shotgun (WGS) entry which is preliminary data.</text>
</comment>
<reference evidence="1" key="1">
    <citation type="journal article" date="2020" name="bioRxiv">
        <title>Comparative genomics of Chlamydomonas.</title>
        <authorList>
            <person name="Craig R.J."/>
            <person name="Hasan A.R."/>
            <person name="Ness R.W."/>
            <person name="Keightley P.D."/>
        </authorList>
    </citation>
    <scope>NUCLEOTIDE SEQUENCE</scope>
    <source>
        <strain evidence="1">CCAP 11/70</strain>
    </source>
</reference>